<name>A0ABV8T358_9GAMM</name>
<dbReference type="Proteomes" id="UP001595904">
    <property type="component" value="Unassembled WGS sequence"/>
</dbReference>
<feature type="region of interest" description="Disordered" evidence="1">
    <location>
        <begin position="218"/>
        <end position="240"/>
    </location>
</feature>
<sequence>MTEHDAAADAFWFEEELVAGTAGDRLPPKAIDERGEAAKVTAIVRVDRPRWRLLEAPADALPLNGTARFILVRLGFQFDVPPQERGRGALFVFARCQANLLPLKEGHPVPVIYDLYPKDLYDGEPRQAKIALSPNIKIGTVEASLGTAEADIGLGMVAPVVVGWPGEDERAPYWDITPNDKKLLGTRHFWAVLEVPRECEGVRISAMAEAELQTRFGPIPLSPRTRASHQRPVQEITFQS</sequence>
<evidence type="ECO:0000256" key="1">
    <source>
        <dbReference type="SAM" id="MobiDB-lite"/>
    </source>
</evidence>
<reference evidence="3" key="1">
    <citation type="journal article" date="2019" name="Int. J. Syst. Evol. Microbiol.">
        <title>The Global Catalogue of Microorganisms (GCM) 10K type strain sequencing project: providing services to taxonomists for standard genome sequencing and annotation.</title>
        <authorList>
            <consortium name="The Broad Institute Genomics Platform"/>
            <consortium name="The Broad Institute Genome Sequencing Center for Infectious Disease"/>
            <person name="Wu L."/>
            <person name="Ma J."/>
        </authorList>
    </citation>
    <scope>NUCLEOTIDE SEQUENCE [LARGE SCALE GENOMIC DNA]</scope>
    <source>
        <strain evidence="3">CGMCC 1.10759</strain>
    </source>
</reference>
<comment type="caution">
    <text evidence="2">The sequence shown here is derived from an EMBL/GenBank/DDBJ whole genome shotgun (WGS) entry which is preliminary data.</text>
</comment>
<organism evidence="2 3">
    <name type="scientific">Steroidobacter flavus</name>
    <dbReference type="NCBI Taxonomy" id="1842136"/>
    <lineage>
        <taxon>Bacteria</taxon>
        <taxon>Pseudomonadati</taxon>
        <taxon>Pseudomonadota</taxon>
        <taxon>Gammaproteobacteria</taxon>
        <taxon>Steroidobacterales</taxon>
        <taxon>Steroidobacteraceae</taxon>
        <taxon>Steroidobacter</taxon>
    </lineage>
</organism>
<dbReference type="EMBL" id="JBHSDU010000015">
    <property type="protein sequence ID" value="MFC4314341.1"/>
    <property type="molecule type" value="Genomic_DNA"/>
</dbReference>
<protein>
    <submittedName>
        <fullName evidence="2">Uncharacterized protein</fullName>
    </submittedName>
</protein>
<evidence type="ECO:0000313" key="3">
    <source>
        <dbReference type="Proteomes" id="UP001595904"/>
    </source>
</evidence>
<gene>
    <name evidence="2" type="ORF">ACFPN2_35075</name>
</gene>
<keyword evidence="3" id="KW-1185">Reference proteome</keyword>
<proteinExistence type="predicted"/>
<dbReference type="RefSeq" id="WP_380605439.1">
    <property type="nucleotide sequence ID" value="NZ_JBHSDU010000015.1"/>
</dbReference>
<accession>A0ABV8T358</accession>
<evidence type="ECO:0000313" key="2">
    <source>
        <dbReference type="EMBL" id="MFC4314341.1"/>
    </source>
</evidence>